<dbReference type="Gene3D" id="3.90.780.10">
    <property type="entry name" value="5'-Nucleotidase, C-terminal domain"/>
    <property type="match status" value="1"/>
</dbReference>
<dbReference type="InterPro" id="IPR036907">
    <property type="entry name" value="5'-Nucleotdase_C_sf"/>
</dbReference>
<evidence type="ECO:0000313" key="4">
    <source>
        <dbReference type="EMBL" id="CUV20585.1"/>
    </source>
</evidence>
<dbReference type="GO" id="GO:0008663">
    <property type="term" value="F:2',3'-cyclic-nucleotide 2'-phosphodiesterase activity"/>
    <property type="evidence" value="ECO:0007669"/>
    <property type="project" value="UniProtKB-EC"/>
</dbReference>
<dbReference type="Proteomes" id="UP000262427">
    <property type="component" value="Chromosome CM"/>
</dbReference>
<dbReference type="PROSITE" id="PS00786">
    <property type="entry name" value="5_NUCLEOTIDASE_2"/>
    <property type="match status" value="1"/>
</dbReference>
<dbReference type="EC" id="3.1.4.16" evidence="4"/>
<dbReference type="GO" id="GO:0009166">
    <property type="term" value="P:nucleotide catabolic process"/>
    <property type="evidence" value="ECO:0007669"/>
    <property type="project" value="InterPro"/>
</dbReference>
<dbReference type="PRINTS" id="PR01607">
    <property type="entry name" value="APYRASEFAMLY"/>
</dbReference>
<dbReference type="InterPro" id="IPR008334">
    <property type="entry name" value="5'-Nucleotdase_C"/>
</dbReference>
<dbReference type="InterPro" id="IPR006146">
    <property type="entry name" value="5'-Nucleotdase_CS"/>
</dbReference>
<evidence type="ECO:0000313" key="3">
    <source>
        <dbReference type="EMBL" id="AYA45057.1"/>
    </source>
</evidence>
<dbReference type="Pfam" id="PF02872">
    <property type="entry name" value="5_nucleotid_C"/>
    <property type="match status" value="1"/>
</dbReference>
<dbReference type="InterPro" id="IPR006179">
    <property type="entry name" value="5_nucleotidase/apyrase"/>
</dbReference>
<dbReference type="GO" id="GO:0008254">
    <property type="term" value="F:3'-nucleotidase activity"/>
    <property type="evidence" value="ECO:0007669"/>
    <property type="project" value="UniProtKB-EC"/>
</dbReference>
<dbReference type="PANTHER" id="PTHR11575">
    <property type="entry name" value="5'-NUCLEOTIDASE-RELATED"/>
    <property type="match status" value="1"/>
</dbReference>
<comment type="similarity">
    <text evidence="1">Belongs to the 5'-nucleotidase family.</text>
</comment>
<proteinExistence type="inferred from homology"/>
<dbReference type="NCBIfam" id="NF006938">
    <property type="entry name" value="PRK09420.1"/>
    <property type="match status" value="1"/>
</dbReference>
<dbReference type="PROSITE" id="PS51257">
    <property type="entry name" value="PROKAR_LIPOPROTEIN"/>
    <property type="match status" value="1"/>
</dbReference>
<gene>
    <name evidence="4" type="primary">cpdB</name>
    <name evidence="4" type="ORF">PSS4_v1_1580003</name>
    <name evidence="3" type="ORF">RSP824_00295</name>
    <name evidence="5" type="ORF">RUN1985_v1_430010</name>
</gene>
<accession>A0A0S4UEE9</accession>
<reference evidence="3" key="2">
    <citation type="submission" date="2018-01" db="EMBL/GenBank/DDBJ databases">
        <title>Ralstonia pseudosolanacearum P824 infects blueberry.</title>
        <authorList>
            <person name="Bocsanczy A.M."/>
            <person name="Norman D.J."/>
        </authorList>
    </citation>
    <scope>NUCLEOTIDE SEQUENCE</scope>
    <source>
        <strain evidence="3">P824</strain>
    </source>
</reference>
<dbReference type="GO" id="GO:0000166">
    <property type="term" value="F:nucleotide binding"/>
    <property type="evidence" value="ECO:0007669"/>
    <property type="project" value="UniProtKB-KW"/>
</dbReference>
<dbReference type="EMBL" id="CP025741">
    <property type="protein sequence ID" value="AYA45057.1"/>
    <property type="molecule type" value="Genomic_DNA"/>
</dbReference>
<dbReference type="GO" id="GO:0030288">
    <property type="term" value="C:outer membrane-bounded periplasmic space"/>
    <property type="evidence" value="ECO:0007669"/>
    <property type="project" value="TreeGrafter"/>
</dbReference>
<dbReference type="AlphaFoldDB" id="A0A0S4UEE9"/>
<reference evidence="4" key="1">
    <citation type="submission" date="2015-10" db="EMBL/GenBank/DDBJ databases">
        <authorList>
            <person name="Gilbert D.G."/>
        </authorList>
    </citation>
    <scope>NUCLEOTIDE SEQUENCE</scope>
    <source>
        <strain evidence="4">Phyl III-seqv23</strain>
    </source>
</reference>
<keyword evidence="1" id="KW-0547">Nucleotide-binding</keyword>
<name>A0A0S4UEE9_RALSL</name>
<dbReference type="SUPFAM" id="SSF56300">
    <property type="entry name" value="Metallo-dependent phosphatases"/>
    <property type="match status" value="1"/>
</dbReference>
<dbReference type="Gene3D" id="3.60.21.10">
    <property type="match status" value="1"/>
</dbReference>
<dbReference type="EC" id="3.1.3.6" evidence="4"/>
<evidence type="ECO:0000256" key="1">
    <source>
        <dbReference type="RuleBase" id="RU362119"/>
    </source>
</evidence>
<feature type="chain" id="PRO_5014203666" evidence="1">
    <location>
        <begin position="24"/>
        <end position="681"/>
    </location>
</feature>
<dbReference type="EMBL" id="LN899824">
    <property type="protein sequence ID" value="CUV29504.1"/>
    <property type="molecule type" value="Genomic_DNA"/>
</dbReference>
<evidence type="ECO:0000313" key="5">
    <source>
        <dbReference type="EMBL" id="CUV29504.1"/>
    </source>
</evidence>
<dbReference type="PANTHER" id="PTHR11575:SF6">
    <property type="entry name" value="2',3'-CYCLIC-NUCLEOTIDE 2'-PHOSPHODIESTERASE_3'-NUCLEOTIDASE"/>
    <property type="match status" value="1"/>
</dbReference>
<organism evidence="4">
    <name type="scientific">Ralstonia solanacearum</name>
    <name type="common">Pseudomonas solanacearum</name>
    <dbReference type="NCBI Taxonomy" id="305"/>
    <lineage>
        <taxon>Bacteria</taxon>
        <taxon>Pseudomonadati</taxon>
        <taxon>Pseudomonadota</taxon>
        <taxon>Betaproteobacteria</taxon>
        <taxon>Burkholderiales</taxon>
        <taxon>Burkholderiaceae</taxon>
        <taxon>Ralstonia</taxon>
        <taxon>Ralstonia solanacearum species complex</taxon>
    </lineage>
</organism>
<sequence length="681" mass="71710">MQVRPLSSAALPLAAWLSLSLTACGGSDDPSAASAAPTGTKATLAVLETTDLHTNVLSYDYFKLAADSSLGFERVSTLIAQARAQFPNTLLLDNGDTIQGTALSDYQALVNPIACGQTLAIYKVMNAAGYDGGGIGNHEFNYGLPYLSQVTGNTFNVAGMADPAQQTRCAGPSFPQVLANVMSAKTSAPLFQPYTLLTKTVTATAPDGSTVSAPLKVGIIGFTPPAITSWDKRWLDGKVYTVGIKEAAQQYIPQMRAQGADVVVAISHGGLDNSTYSPTMENGSWWLSTVPGIDAMLIGHSHQLFPDAKSTVGQFNLPGVDKVNGTVNGVPTVMANYWGKHLGVIQLGLVYDGTHWSVDKTQTTVEARPIQNADKTYVAADPAVSAAIAAEHQATIDYVKTPIGSTDFHMSTFFADVGDPGAIEIVNQAQADYVSAYIQANLPQYASLPVLSVSAPFKSGFGGGTDYTDVAAGSLAINNAADLYLYPNTIYAVLVSGTDIKNWLETAAKRFNTIDPTSATVQKLVGTFPGYNFDMFTTADLTYEIDVTQAVGSRIKNLQYKGAAIDPAGQFIVATNNYRASGGGNFPGLDGSKTVYASPDANRDVLIRYIKKLGTVTRAANGSQRSWRFTRLASSVAQVQFATAPNRLADATAAGLAGITQVAADDGSGKGLATYQIDLTQ</sequence>
<dbReference type="GO" id="GO:0046872">
    <property type="term" value="F:metal ion binding"/>
    <property type="evidence" value="ECO:0007669"/>
    <property type="project" value="InterPro"/>
</dbReference>
<feature type="signal peptide" evidence="1">
    <location>
        <begin position="1"/>
        <end position="23"/>
    </location>
</feature>
<evidence type="ECO:0000313" key="6">
    <source>
        <dbReference type="Proteomes" id="UP000262427"/>
    </source>
</evidence>
<dbReference type="EMBL" id="LN899821">
    <property type="protein sequence ID" value="CUV20585.1"/>
    <property type="molecule type" value="Genomic_DNA"/>
</dbReference>
<dbReference type="SUPFAM" id="SSF55816">
    <property type="entry name" value="5'-nucleotidase (syn. UDP-sugar hydrolase), C-terminal domain"/>
    <property type="match status" value="1"/>
</dbReference>
<protein>
    <submittedName>
        <fullName evidence="3 4">2',3'-cyclic-nucleotide 2'-phosphodiesterase/3'-nucleotidase</fullName>
        <ecNumber evidence="4">3.1.3.6</ecNumber>
        <ecNumber evidence="4">3.1.4.16</ecNumber>
    </submittedName>
</protein>
<keyword evidence="1 4" id="KW-0378">Hydrolase</keyword>
<dbReference type="InterPro" id="IPR029052">
    <property type="entry name" value="Metallo-depent_PP-like"/>
</dbReference>
<keyword evidence="1" id="KW-0732">Signal</keyword>
<feature type="domain" description="5'-Nucleotidase C-terminal" evidence="2">
    <location>
        <begin position="463"/>
        <end position="589"/>
    </location>
</feature>
<reference evidence="6" key="3">
    <citation type="submission" date="2018-01" db="EMBL/GenBank/DDBJ databases">
        <title>Raltonia solanacearum P824 infects blueberry.</title>
        <authorList>
            <person name="Bocsanczy A.M."/>
            <person name="Norman D.J."/>
        </authorList>
    </citation>
    <scope>NUCLEOTIDE SEQUENCE [LARGE SCALE GENOMIC DNA]</scope>
    <source>
        <strain evidence="6">P824</strain>
    </source>
</reference>
<evidence type="ECO:0000259" key="2">
    <source>
        <dbReference type="Pfam" id="PF02872"/>
    </source>
</evidence>